<dbReference type="InterPro" id="IPR021808">
    <property type="entry name" value="DUF3383"/>
</dbReference>
<organism evidence="1 2">
    <name type="scientific">Eikenella corrodens</name>
    <dbReference type="NCBI Taxonomy" id="539"/>
    <lineage>
        <taxon>Bacteria</taxon>
        <taxon>Pseudomonadati</taxon>
        <taxon>Pseudomonadota</taxon>
        <taxon>Betaproteobacteria</taxon>
        <taxon>Neisseriales</taxon>
        <taxon>Neisseriaceae</taxon>
        <taxon>Eikenella</taxon>
    </lineage>
</organism>
<dbReference type="AlphaFoldDB" id="A0A1A9RGG5"/>
<evidence type="ECO:0000313" key="2">
    <source>
        <dbReference type="Proteomes" id="UP000078003"/>
    </source>
</evidence>
<dbReference type="RefSeq" id="WP_064104301.1">
    <property type="nucleotide sequence ID" value="NZ_LXSF01000003.1"/>
</dbReference>
<sequence length="491" mass="52227">MFQSIPASKIVSVNPAVLSSGGSPLSMNAVFLSKNENLPTGRHTAFPDASAVGEFFGLSSEEFKAAQVYFKGFDNSHIKPGTLYFYPYNVGKEAAYLRGASVKSMSLAALKKLSGNLKVNIDGGDKSGDNISLAAATSFSDAADKIGTAISATVQFDEQLQAFEIVSSIQGKASEIGFATGTLAEALNLTEAKGAVISKGNDGDSAETVMEGVIQSTLNFATFTTVFEPELADKLALAKWSNAQNNRFLYAAWGKEAAALQTGNTTCLGAQLKAAAYDGTAPIYGGLDKAAFLCGAIASIDFTETQGRITLAFKNQSGLSVDVDNAADADNLKENGYNYYGAWATANDRFTFLYPGQMPGKWKWIDAYVNQIRLNSQLQLALMTLLTSAKAVPYNAVGIALQRAACQDPINEALNFGSIQPGVPLSEQQRALINNEARVDAAAKIESTGYFMLIQNASAQTRGNRQSMPMKLWYTDGGSVHNINLGSINVQ</sequence>
<proteinExistence type="predicted"/>
<dbReference type="Pfam" id="PF11863">
    <property type="entry name" value="DUF3383"/>
    <property type="match status" value="1"/>
</dbReference>
<accession>A0A1A9RGG5</accession>
<reference evidence="2" key="1">
    <citation type="submission" date="2016-05" db="EMBL/GenBank/DDBJ databases">
        <title>Draft genome of Corynebacterium afermentans subsp. afermentans LCDC 88199T.</title>
        <authorList>
            <person name="Bernier A.-M."/>
            <person name="Bernard K."/>
        </authorList>
    </citation>
    <scope>NUCLEOTIDE SEQUENCE [LARGE SCALE GENOMIC DNA]</scope>
    <source>
        <strain evidence="2">NML01-0328</strain>
    </source>
</reference>
<evidence type="ECO:0000313" key="1">
    <source>
        <dbReference type="EMBL" id="OAM17023.1"/>
    </source>
</evidence>
<comment type="caution">
    <text evidence="1">The sequence shown here is derived from an EMBL/GenBank/DDBJ whole genome shotgun (WGS) entry which is preliminary data.</text>
</comment>
<protein>
    <submittedName>
        <fullName evidence="1">Phage tail protein</fullName>
    </submittedName>
</protein>
<gene>
    <name evidence="1" type="ORF">A7P85_04480</name>
</gene>
<name>A0A1A9RGG5_EIKCO</name>
<dbReference type="EMBL" id="LXSF01000003">
    <property type="protein sequence ID" value="OAM17023.1"/>
    <property type="molecule type" value="Genomic_DNA"/>
</dbReference>
<dbReference type="Proteomes" id="UP000078003">
    <property type="component" value="Unassembled WGS sequence"/>
</dbReference>